<reference evidence="2" key="1">
    <citation type="submission" date="2022-11" db="EMBL/GenBank/DDBJ databases">
        <title>Dyadobacter pollutisoli sp. nov., isolated from plastic dumped soil.</title>
        <authorList>
            <person name="Kim J.M."/>
            <person name="Kim K.R."/>
            <person name="Lee J.K."/>
            <person name="Hao L."/>
            <person name="Jeon C.O."/>
        </authorList>
    </citation>
    <scope>NUCLEOTIDE SEQUENCE</scope>
    <source>
        <strain evidence="2">U1</strain>
    </source>
</reference>
<evidence type="ECO:0000259" key="1">
    <source>
        <dbReference type="Pfam" id="PF01261"/>
    </source>
</evidence>
<dbReference type="Pfam" id="PF01261">
    <property type="entry name" value="AP_endonuc_2"/>
    <property type="match status" value="1"/>
</dbReference>
<dbReference type="InterPro" id="IPR050312">
    <property type="entry name" value="IolE/XylAMocC-like"/>
</dbReference>
<sequence>MIQVGIFTGYFPYDLAQTAARIRGLDFNTVQLDVSFKDMDLSTNAIDSAKAKKIRETFRSNNLPISCISAYTNLVHPVPAIRKVNLDHLRQIIRYANEMGSPYVISETGTFNSDSDWVHDPKNKTEDGYAECRDVIGDIVAFARQYGVTFCVETYVNNVIGSVEETLRLFADINHPNLGLLMDPTNYFEEHNIGAIDLTINRMFDALSDKIKIAHAKDVKLAAASVGVTMADIDGDEAHALRGVGMIELPAPGLGALNYDLYLSRLASRHPNIPIIIEHLEESDVPRAKQFIDGKLLVNGL</sequence>
<dbReference type="InterPro" id="IPR036237">
    <property type="entry name" value="Xyl_isomerase-like_sf"/>
</dbReference>
<accession>A0A9E8NI00</accession>
<dbReference type="RefSeq" id="WP_244820393.1">
    <property type="nucleotide sequence ID" value="NZ_CP112998.1"/>
</dbReference>
<keyword evidence="2" id="KW-0413">Isomerase</keyword>
<dbReference type="SUPFAM" id="SSF51658">
    <property type="entry name" value="Xylose isomerase-like"/>
    <property type="match status" value="1"/>
</dbReference>
<dbReference type="KEGG" id="dpf:ON006_13880"/>
<evidence type="ECO:0000313" key="3">
    <source>
        <dbReference type="Proteomes" id="UP001164653"/>
    </source>
</evidence>
<dbReference type="GO" id="GO:0016853">
    <property type="term" value="F:isomerase activity"/>
    <property type="evidence" value="ECO:0007669"/>
    <property type="project" value="UniProtKB-KW"/>
</dbReference>
<dbReference type="Gene3D" id="3.20.20.150">
    <property type="entry name" value="Divalent-metal-dependent TIM barrel enzymes"/>
    <property type="match status" value="1"/>
</dbReference>
<feature type="domain" description="Xylose isomerase-like TIM barrel" evidence="1">
    <location>
        <begin position="22"/>
        <end position="288"/>
    </location>
</feature>
<keyword evidence="3" id="KW-1185">Reference proteome</keyword>
<name>A0A9E8NI00_9BACT</name>
<proteinExistence type="predicted"/>
<gene>
    <name evidence="2" type="ORF">ON006_13880</name>
</gene>
<dbReference type="EMBL" id="CP112998">
    <property type="protein sequence ID" value="WAC15026.1"/>
    <property type="molecule type" value="Genomic_DNA"/>
</dbReference>
<protein>
    <submittedName>
        <fullName evidence="2">Sugar phosphate isomerase/epimerase</fullName>
    </submittedName>
</protein>
<dbReference type="InterPro" id="IPR013022">
    <property type="entry name" value="Xyl_isomerase-like_TIM-brl"/>
</dbReference>
<dbReference type="Proteomes" id="UP001164653">
    <property type="component" value="Chromosome"/>
</dbReference>
<evidence type="ECO:0000313" key="2">
    <source>
        <dbReference type="EMBL" id="WAC15026.1"/>
    </source>
</evidence>
<dbReference type="AlphaFoldDB" id="A0A9E8NI00"/>
<dbReference type="PANTHER" id="PTHR12110">
    <property type="entry name" value="HYDROXYPYRUVATE ISOMERASE"/>
    <property type="match status" value="1"/>
</dbReference>
<organism evidence="2 3">
    <name type="scientific">Dyadobacter pollutisoli</name>
    <dbReference type="NCBI Taxonomy" id="2910158"/>
    <lineage>
        <taxon>Bacteria</taxon>
        <taxon>Pseudomonadati</taxon>
        <taxon>Bacteroidota</taxon>
        <taxon>Cytophagia</taxon>
        <taxon>Cytophagales</taxon>
        <taxon>Spirosomataceae</taxon>
        <taxon>Dyadobacter</taxon>
    </lineage>
</organism>
<dbReference type="PANTHER" id="PTHR12110:SF21">
    <property type="entry name" value="XYLOSE ISOMERASE-LIKE TIM BARREL DOMAIN-CONTAINING PROTEIN"/>
    <property type="match status" value="1"/>
</dbReference>